<dbReference type="AlphaFoldDB" id="A0A5B7FDN3"/>
<organism evidence="1 2">
    <name type="scientific">Portunus trituberculatus</name>
    <name type="common">Swimming crab</name>
    <name type="synonym">Neptunus trituberculatus</name>
    <dbReference type="NCBI Taxonomy" id="210409"/>
    <lineage>
        <taxon>Eukaryota</taxon>
        <taxon>Metazoa</taxon>
        <taxon>Ecdysozoa</taxon>
        <taxon>Arthropoda</taxon>
        <taxon>Crustacea</taxon>
        <taxon>Multicrustacea</taxon>
        <taxon>Malacostraca</taxon>
        <taxon>Eumalacostraca</taxon>
        <taxon>Eucarida</taxon>
        <taxon>Decapoda</taxon>
        <taxon>Pleocyemata</taxon>
        <taxon>Brachyura</taxon>
        <taxon>Eubrachyura</taxon>
        <taxon>Portunoidea</taxon>
        <taxon>Portunidae</taxon>
        <taxon>Portuninae</taxon>
        <taxon>Portunus</taxon>
    </lineage>
</organism>
<accession>A0A5B7FDN3</accession>
<proteinExistence type="predicted"/>
<reference evidence="1 2" key="1">
    <citation type="submission" date="2019-05" db="EMBL/GenBank/DDBJ databases">
        <title>Another draft genome of Portunus trituberculatus and its Hox gene families provides insights of decapod evolution.</title>
        <authorList>
            <person name="Jeong J.-H."/>
            <person name="Song I."/>
            <person name="Kim S."/>
            <person name="Choi T."/>
            <person name="Kim D."/>
            <person name="Ryu S."/>
            <person name="Kim W."/>
        </authorList>
    </citation>
    <scope>NUCLEOTIDE SEQUENCE [LARGE SCALE GENOMIC DNA]</scope>
    <source>
        <tissue evidence="1">Muscle</tissue>
    </source>
</reference>
<comment type="caution">
    <text evidence="1">The sequence shown here is derived from an EMBL/GenBank/DDBJ whole genome shotgun (WGS) entry which is preliminary data.</text>
</comment>
<sequence>MCRDKVWDGVEGRSVEGVGVERRCTEGMAVQEKRGSGRGDLGERSVGRGGVGEVACVGERATANQHRAGRGGEGGLVCQSREPMTCVERSDVDQCNIRANLSRLGCRDAVLKATNGSCSPLFRVNQCKSELRRGSRA</sequence>
<protein>
    <submittedName>
        <fullName evidence="1">Uncharacterized protein</fullName>
    </submittedName>
</protein>
<name>A0A5B7FDN3_PORTR</name>
<keyword evidence="2" id="KW-1185">Reference proteome</keyword>
<gene>
    <name evidence="1" type="ORF">E2C01_036807</name>
</gene>
<dbReference type="Proteomes" id="UP000324222">
    <property type="component" value="Unassembled WGS sequence"/>
</dbReference>
<dbReference type="EMBL" id="VSRR010005711">
    <property type="protein sequence ID" value="MPC43168.1"/>
    <property type="molecule type" value="Genomic_DNA"/>
</dbReference>
<evidence type="ECO:0000313" key="1">
    <source>
        <dbReference type="EMBL" id="MPC43168.1"/>
    </source>
</evidence>
<evidence type="ECO:0000313" key="2">
    <source>
        <dbReference type="Proteomes" id="UP000324222"/>
    </source>
</evidence>